<evidence type="ECO:0000313" key="1">
    <source>
        <dbReference type="EMBL" id="UXD22758.1"/>
    </source>
</evidence>
<proteinExistence type="predicted"/>
<reference evidence="1" key="1">
    <citation type="submission" date="2013-11" db="EMBL/GenBank/DDBJ databases">
        <title>Comparative genomics of Ignicoccus.</title>
        <authorList>
            <person name="Podar M."/>
        </authorList>
    </citation>
    <scope>NUCLEOTIDE SEQUENCE</scope>
    <source>
        <strain evidence="1">DSM 13166</strain>
    </source>
</reference>
<dbReference type="AlphaFoldDB" id="A0A977PL93"/>
<dbReference type="KEGG" id="ipc:IPA_08000"/>
<evidence type="ECO:0000313" key="2">
    <source>
        <dbReference type="Proteomes" id="UP001063698"/>
    </source>
</evidence>
<dbReference type="EMBL" id="CP006868">
    <property type="protein sequence ID" value="UXD22758.1"/>
    <property type="molecule type" value="Genomic_DNA"/>
</dbReference>
<dbReference type="Proteomes" id="UP001063698">
    <property type="component" value="Chromosome"/>
</dbReference>
<gene>
    <name evidence="1" type="ORF">IPA_08000</name>
</gene>
<organism evidence="1 2">
    <name type="scientific">Ignicoccus pacificus DSM 13166</name>
    <dbReference type="NCBI Taxonomy" id="940294"/>
    <lineage>
        <taxon>Archaea</taxon>
        <taxon>Thermoproteota</taxon>
        <taxon>Thermoprotei</taxon>
        <taxon>Desulfurococcales</taxon>
        <taxon>Desulfurococcaceae</taxon>
        <taxon>Ignicoccus</taxon>
    </lineage>
</organism>
<accession>A0A977PL93</accession>
<keyword evidence="2" id="KW-1185">Reference proteome</keyword>
<sequence>MKGKKWYIERSHRREAASTLSSIKANSKDNLKDNYKRANKELRIKSDNRFRLETMKDCMELPEGKR</sequence>
<name>A0A977PL93_9CREN</name>
<protein>
    <submittedName>
        <fullName evidence="1">Uncharacterized protein</fullName>
    </submittedName>
</protein>